<keyword evidence="4" id="KW-1185">Reference proteome</keyword>
<protein>
    <submittedName>
        <fullName evidence="3">Cyclase</fullName>
    </submittedName>
</protein>
<sequence length="280" mass="31838">MIGHTDNVVDIDAPIAFVWRHTNDVRGWTDLFTEYAKVEVLSEEANAVTFRLTMHPDEEGRQWSWVSYREWDLDTYTVRARRVETGPFEFMNITWTYEALEADRTRMRWIQDFHMKPGAPVDTAGMTEHINRNSRIQMDLIAERVRLRRQAVVGFDDVIANRRRGGDLRTLVAPSTVGSAFGFCGAVRLGPGERITEHYHPYSEEYLFVARGEVRIDLDGTPTAAGRDHAVLIPRNVRHRVVNTGEEEALVVFTLAPLAPRPELGHVETETLGEPAAEPA</sequence>
<dbReference type="Gene3D" id="3.30.530.20">
    <property type="match status" value="1"/>
</dbReference>
<dbReference type="SUPFAM" id="SSF55961">
    <property type="entry name" value="Bet v1-like"/>
    <property type="match status" value="1"/>
</dbReference>
<dbReference type="InterPro" id="IPR052044">
    <property type="entry name" value="PKS_Associated_Protein"/>
</dbReference>
<name>A0A2W2GJ62_9ACTN</name>
<comment type="caution">
    <text evidence="3">The sequence shown here is derived from an EMBL/GenBank/DDBJ whole genome shotgun (WGS) entry which is preliminary data.</text>
</comment>
<dbReference type="AlphaFoldDB" id="A0A2W2GJ62"/>
<dbReference type="Pfam" id="PF03364">
    <property type="entry name" value="Polyketide_cyc"/>
    <property type="match status" value="1"/>
</dbReference>
<feature type="domain" description="Coenzyme Q-binding protein COQ10 START" evidence="1">
    <location>
        <begin position="11"/>
        <end position="125"/>
    </location>
</feature>
<accession>A0A2W2GJ62</accession>
<evidence type="ECO:0000259" key="2">
    <source>
        <dbReference type="Pfam" id="PF07883"/>
    </source>
</evidence>
<dbReference type="InterPro" id="IPR011051">
    <property type="entry name" value="RmlC_Cupin_sf"/>
</dbReference>
<dbReference type="RefSeq" id="WP_111170450.1">
    <property type="nucleotide sequence ID" value="NZ_POUA01000286.1"/>
</dbReference>
<dbReference type="PANTHER" id="PTHR36114:SF1">
    <property type="entry name" value="16.7 KDA PROTEIN IN WHIE LOCUS"/>
    <property type="match status" value="1"/>
</dbReference>
<dbReference type="PANTHER" id="PTHR36114">
    <property type="entry name" value="16.7 KDA PROTEIN IN WHIE LOCUS"/>
    <property type="match status" value="1"/>
</dbReference>
<proteinExistence type="predicted"/>
<dbReference type="InterPro" id="IPR005031">
    <property type="entry name" value="COQ10_START"/>
</dbReference>
<dbReference type="Pfam" id="PF07883">
    <property type="entry name" value="Cupin_2"/>
    <property type="match status" value="1"/>
</dbReference>
<dbReference type="InterPro" id="IPR013096">
    <property type="entry name" value="Cupin_2"/>
</dbReference>
<dbReference type="EMBL" id="POUA01000286">
    <property type="protein sequence ID" value="PZG34327.1"/>
    <property type="molecule type" value="Genomic_DNA"/>
</dbReference>
<dbReference type="Proteomes" id="UP000248544">
    <property type="component" value="Unassembled WGS sequence"/>
</dbReference>
<dbReference type="Gene3D" id="2.60.120.10">
    <property type="entry name" value="Jelly Rolls"/>
    <property type="match status" value="1"/>
</dbReference>
<dbReference type="CDD" id="cd06991">
    <property type="entry name" value="cupin_TcmJ-like"/>
    <property type="match status" value="1"/>
</dbReference>
<gene>
    <name evidence="3" type="ORF">C1I98_28245</name>
</gene>
<dbReference type="InterPro" id="IPR014710">
    <property type="entry name" value="RmlC-like_jellyroll"/>
</dbReference>
<evidence type="ECO:0000259" key="1">
    <source>
        <dbReference type="Pfam" id="PF03364"/>
    </source>
</evidence>
<dbReference type="SUPFAM" id="SSF51182">
    <property type="entry name" value="RmlC-like cupins"/>
    <property type="match status" value="1"/>
</dbReference>
<feature type="domain" description="Cupin type-2" evidence="2">
    <location>
        <begin position="187"/>
        <end position="252"/>
    </location>
</feature>
<evidence type="ECO:0000313" key="4">
    <source>
        <dbReference type="Proteomes" id="UP000248544"/>
    </source>
</evidence>
<reference evidence="3 4" key="1">
    <citation type="submission" date="2018-01" db="EMBL/GenBank/DDBJ databases">
        <title>Draft genome sequence of Sphaerisporangium sp. 7K107.</title>
        <authorList>
            <person name="Sahin N."/>
            <person name="Saygin H."/>
            <person name="Ay H."/>
        </authorList>
    </citation>
    <scope>NUCLEOTIDE SEQUENCE [LARGE SCALE GENOMIC DNA]</scope>
    <source>
        <strain evidence="3 4">7K107</strain>
    </source>
</reference>
<evidence type="ECO:0000313" key="3">
    <source>
        <dbReference type="EMBL" id="PZG34327.1"/>
    </source>
</evidence>
<organism evidence="3 4">
    <name type="scientific">Spongiactinospora gelatinilytica</name>
    <dbReference type="NCBI Taxonomy" id="2666298"/>
    <lineage>
        <taxon>Bacteria</taxon>
        <taxon>Bacillati</taxon>
        <taxon>Actinomycetota</taxon>
        <taxon>Actinomycetes</taxon>
        <taxon>Streptosporangiales</taxon>
        <taxon>Streptosporangiaceae</taxon>
        <taxon>Spongiactinospora</taxon>
    </lineage>
</organism>
<dbReference type="InterPro" id="IPR023393">
    <property type="entry name" value="START-like_dom_sf"/>
</dbReference>